<accession>A0AAE3TET9</accession>
<sequence>MNDNFIEELLTEIENKEKEDQLAYCDLLLIEANKIEEEMNKNQSQCEKEIEIIKEWMINKNVKLQERYELIKSKLNAIMLTTEKKTIELPNGIMKIRKQPDKVEIVDLELFLKNATKEMVTIIPEKLKPDLNKIKHYIKLTNKMPIGITLIEGKEEFTIKLKKEIGNDTENKT</sequence>
<evidence type="ECO:0000313" key="2">
    <source>
        <dbReference type="Proteomes" id="UP001221302"/>
    </source>
</evidence>
<dbReference type="GO" id="GO:0003690">
    <property type="term" value="F:double-stranded DNA binding"/>
    <property type="evidence" value="ECO:0007669"/>
    <property type="project" value="InterPro"/>
</dbReference>
<evidence type="ECO:0000313" key="1">
    <source>
        <dbReference type="EMBL" id="MDF1612618.1"/>
    </source>
</evidence>
<dbReference type="SUPFAM" id="SSF161266">
    <property type="entry name" value="Gam-like"/>
    <property type="match status" value="1"/>
</dbReference>
<proteinExistence type="predicted"/>
<dbReference type="InterPro" id="IPR009951">
    <property type="entry name" value="Host-nuc_inhib_Gam"/>
</dbReference>
<dbReference type="GO" id="GO:0042262">
    <property type="term" value="P:DNA protection"/>
    <property type="evidence" value="ECO:0007669"/>
    <property type="project" value="InterPro"/>
</dbReference>
<protein>
    <submittedName>
        <fullName evidence="1">Host-nuclease inhibitor Gam family protein</fullName>
    </submittedName>
</protein>
<dbReference type="Pfam" id="PF07352">
    <property type="entry name" value="Phage_Mu_Gam"/>
    <property type="match status" value="1"/>
</dbReference>
<organism evidence="1 2">
    <name type="scientific">Stygiobacter electus</name>
    <dbReference type="NCBI Taxonomy" id="3032292"/>
    <lineage>
        <taxon>Bacteria</taxon>
        <taxon>Pseudomonadati</taxon>
        <taxon>Ignavibacteriota</taxon>
        <taxon>Ignavibacteria</taxon>
        <taxon>Ignavibacteriales</taxon>
        <taxon>Melioribacteraceae</taxon>
        <taxon>Stygiobacter</taxon>
    </lineage>
</organism>
<dbReference type="Proteomes" id="UP001221302">
    <property type="component" value="Unassembled WGS sequence"/>
</dbReference>
<dbReference type="AlphaFoldDB" id="A0AAE3TET9"/>
<keyword evidence="2" id="KW-1185">Reference proteome</keyword>
<gene>
    <name evidence="1" type="ORF">P0M35_10680</name>
</gene>
<dbReference type="RefSeq" id="WP_321536389.1">
    <property type="nucleotide sequence ID" value="NZ_JARGDL010000016.1"/>
</dbReference>
<reference evidence="1" key="1">
    <citation type="submission" date="2023-03" db="EMBL/GenBank/DDBJ databases">
        <title>Stygiobacter electus gen. nov., sp. nov., facultatively anaerobic thermotolerant bacterium of the class Ignavibacteria from a well of Yessentuki mineral water deposit.</title>
        <authorList>
            <person name="Podosokorskaya O.A."/>
            <person name="Elcheninov A.G."/>
            <person name="Petrova N.F."/>
            <person name="Zavarzina D.G."/>
            <person name="Kublanov I.V."/>
            <person name="Merkel A.Y."/>
        </authorList>
    </citation>
    <scope>NUCLEOTIDE SEQUENCE</scope>
    <source>
        <strain evidence="1">09-Me</strain>
    </source>
</reference>
<dbReference type="EMBL" id="JARGDL010000016">
    <property type="protein sequence ID" value="MDF1612618.1"/>
    <property type="molecule type" value="Genomic_DNA"/>
</dbReference>
<comment type="caution">
    <text evidence="1">The sequence shown here is derived from an EMBL/GenBank/DDBJ whole genome shotgun (WGS) entry which is preliminary data.</text>
</comment>
<name>A0AAE3TET9_9BACT</name>